<dbReference type="Proteomes" id="UP000664218">
    <property type="component" value="Unassembled WGS sequence"/>
</dbReference>
<dbReference type="AlphaFoldDB" id="A0A939H9Z2"/>
<evidence type="ECO:0000259" key="7">
    <source>
        <dbReference type="PROSITE" id="PS51898"/>
    </source>
</evidence>
<dbReference type="InterPro" id="IPR004107">
    <property type="entry name" value="Integrase_SAM-like_N"/>
</dbReference>
<evidence type="ECO:0000256" key="2">
    <source>
        <dbReference type="ARBA" id="ARBA00008857"/>
    </source>
</evidence>
<keyword evidence="3" id="KW-0229">DNA integration</keyword>
<dbReference type="InterPro" id="IPR002104">
    <property type="entry name" value="Integrase_catalytic"/>
</dbReference>
<evidence type="ECO:0000313" key="10">
    <source>
        <dbReference type="Proteomes" id="UP000664218"/>
    </source>
</evidence>
<dbReference type="Pfam" id="PF00589">
    <property type="entry name" value="Phage_integrase"/>
    <property type="match status" value="1"/>
</dbReference>
<evidence type="ECO:0000256" key="6">
    <source>
        <dbReference type="PROSITE-ProRule" id="PRU01248"/>
    </source>
</evidence>
<accession>A0A939H9Z2</accession>
<dbReference type="PANTHER" id="PTHR30349:SF64">
    <property type="entry name" value="PROPHAGE INTEGRASE INTD-RELATED"/>
    <property type="match status" value="1"/>
</dbReference>
<dbReference type="GO" id="GO:0015074">
    <property type="term" value="P:DNA integration"/>
    <property type="evidence" value="ECO:0007669"/>
    <property type="project" value="UniProtKB-KW"/>
</dbReference>
<keyword evidence="4 6" id="KW-0238">DNA-binding</keyword>
<dbReference type="Pfam" id="PF14659">
    <property type="entry name" value="Phage_int_SAM_3"/>
    <property type="match status" value="1"/>
</dbReference>
<dbReference type="InterPro" id="IPR044068">
    <property type="entry name" value="CB"/>
</dbReference>
<comment type="function">
    <text evidence="1">Site-specific tyrosine recombinase, which acts by catalyzing the cutting and rejoining of the recombining DNA molecules.</text>
</comment>
<dbReference type="EMBL" id="JAFNJU010000003">
    <property type="protein sequence ID" value="MBO1264445.1"/>
    <property type="molecule type" value="Genomic_DNA"/>
</dbReference>
<evidence type="ECO:0000256" key="3">
    <source>
        <dbReference type="ARBA" id="ARBA00022908"/>
    </source>
</evidence>
<reference evidence="9" key="1">
    <citation type="submission" date="2021-03" db="EMBL/GenBank/DDBJ databases">
        <title>Proteiniclasticum marinus sp. nov., isolated from tidal flat sediment.</title>
        <authorList>
            <person name="Namirimu T."/>
            <person name="Yang J.-A."/>
            <person name="Yang S.-H."/>
            <person name="Kim Y.-J."/>
            <person name="Kwon K.K."/>
        </authorList>
    </citation>
    <scope>NUCLEOTIDE SEQUENCE</scope>
    <source>
        <strain evidence="9">SCR006</strain>
    </source>
</reference>
<dbReference type="InterPro" id="IPR011010">
    <property type="entry name" value="DNA_brk_join_enz"/>
</dbReference>
<evidence type="ECO:0000256" key="4">
    <source>
        <dbReference type="ARBA" id="ARBA00023125"/>
    </source>
</evidence>
<protein>
    <submittedName>
        <fullName evidence="9">Site-specific integrase</fullName>
    </submittedName>
</protein>
<keyword evidence="5" id="KW-0233">DNA recombination</keyword>
<dbReference type="CDD" id="cd01189">
    <property type="entry name" value="INT_ICEBs1_C_like"/>
    <property type="match status" value="1"/>
</dbReference>
<dbReference type="PANTHER" id="PTHR30349">
    <property type="entry name" value="PHAGE INTEGRASE-RELATED"/>
    <property type="match status" value="1"/>
</dbReference>
<evidence type="ECO:0000256" key="1">
    <source>
        <dbReference type="ARBA" id="ARBA00003283"/>
    </source>
</evidence>
<dbReference type="RefSeq" id="WP_207598957.1">
    <property type="nucleotide sequence ID" value="NZ_JAFNJU010000003.1"/>
</dbReference>
<feature type="domain" description="Core-binding (CB)" evidence="8">
    <location>
        <begin position="60"/>
        <end position="142"/>
    </location>
</feature>
<evidence type="ECO:0000259" key="8">
    <source>
        <dbReference type="PROSITE" id="PS51900"/>
    </source>
</evidence>
<proteinExistence type="inferred from homology"/>
<dbReference type="PROSITE" id="PS51900">
    <property type="entry name" value="CB"/>
    <property type="match status" value="1"/>
</dbReference>
<sequence>MATYRETAYGIQAIVYLGKDGHGKPVRPSKTFKSKKEAELWVSEQLILRSKGISVTDSRMLLRDFMHKWYEDIGSKKSINTSYNTKSRMNHHIIPELGHVPLYKLTPSVVQDFYNKLTEKGLKPSTKKKIMETLSNALRYAIKLQLISYLPTDIEKESVKKNKISYWTFEELTAFLEYTKNNWLYIPVYIMSMTGMRPAELMGLQWKKIDLDNRLIEINAQVINDKESKELVLTDILKTELSERVITIPQALTNALIDHKLRTSFNKRNDFVITKRSGSMSSPDTFRTMFNKYLNKLRKEQKVNLIKDGYPSDEIEDLLIKEMPPYNLRHTHATILLNNGENIKVISERLGHKSVKTTMDTYASVMPKTRTKTADLLDNLFMRKDDDEKHKQ</sequence>
<dbReference type="GO" id="GO:0003677">
    <property type="term" value="F:DNA binding"/>
    <property type="evidence" value="ECO:0007669"/>
    <property type="project" value="UniProtKB-UniRule"/>
</dbReference>
<dbReference type="InterPro" id="IPR013762">
    <property type="entry name" value="Integrase-like_cat_sf"/>
</dbReference>
<dbReference type="InterPro" id="IPR010998">
    <property type="entry name" value="Integrase_recombinase_N"/>
</dbReference>
<organism evidence="9 10">
    <name type="scientific">Proteiniclasticum aestuarii</name>
    <dbReference type="NCBI Taxonomy" id="2817862"/>
    <lineage>
        <taxon>Bacteria</taxon>
        <taxon>Bacillati</taxon>
        <taxon>Bacillota</taxon>
        <taxon>Clostridia</taxon>
        <taxon>Eubacteriales</taxon>
        <taxon>Clostridiaceae</taxon>
        <taxon>Proteiniclasticum</taxon>
    </lineage>
</organism>
<keyword evidence="10" id="KW-1185">Reference proteome</keyword>
<dbReference type="SUPFAM" id="SSF56349">
    <property type="entry name" value="DNA breaking-rejoining enzymes"/>
    <property type="match status" value="1"/>
</dbReference>
<evidence type="ECO:0000256" key="5">
    <source>
        <dbReference type="ARBA" id="ARBA00023172"/>
    </source>
</evidence>
<dbReference type="Gene3D" id="1.10.443.10">
    <property type="entry name" value="Intergrase catalytic core"/>
    <property type="match status" value="1"/>
</dbReference>
<feature type="domain" description="Tyr recombinase" evidence="7">
    <location>
        <begin position="162"/>
        <end position="375"/>
    </location>
</feature>
<comment type="similarity">
    <text evidence="2">Belongs to the 'phage' integrase family.</text>
</comment>
<name>A0A939H9Z2_9CLOT</name>
<dbReference type="Gene3D" id="1.10.150.130">
    <property type="match status" value="1"/>
</dbReference>
<gene>
    <name evidence="9" type="ORF">J3A84_05240</name>
</gene>
<dbReference type="GO" id="GO:0006310">
    <property type="term" value="P:DNA recombination"/>
    <property type="evidence" value="ECO:0007669"/>
    <property type="project" value="UniProtKB-KW"/>
</dbReference>
<comment type="caution">
    <text evidence="9">The sequence shown here is derived from an EMBL/GenBank/DDBJ whole genome shotgun (WGS) entry which is preliminary data.</text>
</comment>
<dbReference type="PROSITE" id="PS51898">
    <property type="entry name" value="TYR_RECOMBINASE"/>
    <property type="match status" value="1"/>
</dbReference>
<dbReference type="InterPro" id="IPR050090">
    <property type="entry name" value="Tyrosine_recombinase_XerCD"/>
</dbReference>
<evidence type="ECO:0000313" key="9">
    <source>
        <dbReference type="EMBL" id="MBO1264445.1"/>
    </source>
</evidence>